<dbReference type="EMBL" id="BDIP01000979">
    <property type="protein sequence ID" value="GIQ83256.1"/>
    <property type="molecule type" value="Genomic_DNA"/>
</dbReference>
<reference evidence="1 2" key="1">
    <citation type="journal article" date="2018" name="PLoS ONE">
        <title>The draft genome of Kipferlia bialata reveals reductive genome evolution in fornicate parasites.</title>
        <authorList>
            <person name="Tanifuji G."/>
            <person name="Takabayashi S."/>
            <person name="Kume K."/>
            <person name="Takagi M."/>
            <person name="Nakayama T."/>
            <person name="Kamikawa R."/>
            <person name="Inagaki Y."/>
            <person name="Hashimoto T."/>
        </authorList>
    </citation>
    <scope>NUCLEOTIDE SEQUENCE [LARGE SCALE GENOMIC DNA]</scope>
    <source>
        <strain evidence="1">NY0173</strain>
    </source>
</reference>
<comment type="caution">
    <text evidence="1">The sequence shown here is derived from an EMBL/GenBank/DDBJ whole genome shotgun (WGS) entry which is preliminary data.</text>
</comment>
<keyword evidence="2" id="KW-1185">Reference proteome</keyword>
<name>A0A9K3CV91_9EUKA</name>
<dbReference type="AlphaFoldDB" id="A0A9K3CV91"/>
<proteinExistence type="predicted"/>
<organism evidence="1 2">
    <name type="scientific">Kipferlia bialata</name>
    <dbReference type="NCBI Taxonomy" id="797122"/>
    <lineage>
        <taxon>Eukaryota</taxon>
        <taxon>Metamonada</taxon>
        <taxon>Carpediemonas-like organisms</taxon>
        <taxon>Kipferlia</taxon>
    </lineage>
</organism>
<sequence>MSFFGRIFQDKAEQVQNSWSLTAQEITDLSETGVFNAKQLKRISRRFARLSDTEDHPVTWMDFKKVHAQFHCLFPSA</sequence>
<gene>
    <name evidence="1" type="ORF">KIPB_004547</name>
</gene>
<evidence type="ECO:0000313" key="1">
    <source>
        <dbReference type="EMBL" id="GIQ83256.1"/>
    </source>
</evidence>
<accession>A0A9K3CV91</accession>
<protein>
    <submittedName>
        <fullName evidence="1">Uncharacterized protein</fullName>
    </submittedName>
</protein>
<dbReference type="Proteomes" id="UP000265618">
    <property type="component" value="Unassembled WGS sequence"/>
</dbReference>
<evidence type="ECO:0000313" key="2">
    <source>
        <dbReference type="Proteomes" id="UP000265618"/>
    </source>
</evidence>